<name>G4D0A2_9ACTN</name>
<evidence type="ECO:0000256" key="1">
    <source>
        <dbReference type="SAM" id="SignalP"/>
    </source>
</evidence>
<dbReference type="AlphaFoldDB" id="G4D0A2"/>
<gene>
    <name evidence="2" type="ORF">HMPREF9153_2124</name>
</gene>
<keyword evidence="3" id="KW-1185">Reference proteome</keyword>
<feature type="chain" id="PRO_5003462369" evidence="1">
    <location>
        <begin position="26"/>
        <end position="157"/>
    </location>
</feature>
<dbReference type="PATRIC" id="fig|997355.3.peg.2099"/>
<proteinExistence type="predicted"/>
<comment type="caution">
    <text evidence="2">The sequence shown here is derived from an EMBL/GenBank/DDBJ whole genome shotgun (WGS) entry which is preliminary data.</text>
</comment>
<dbReference type="Proteomes" id="UP000005332">
    <property type="component" value="Unassembled WGS sequence"/>
</dbReference>
<organism evidence="2 3">
    <name type="scientific">Cutibacterium avidum ATCC 25577</name>
    <dbReference type="NCBI Taxonomy" id="997355"/>
    <lineage>
        <taxon>Bacteria</taxon>
        <taxon>Bacillati</taxon>
        <taxon>Actinomycetota</taxon>
        <taxon>Actinomycetes</taxon>
        <taxon>Propionibacteriales</taxon>
        <taxon>Propionibacteriaceae</taxon>
        <taxon>Cutibacterium</taxon>
    </lineage>
</organism>
<dbReference type="EMBL" id="AGBA01000015">
    <property type="protein sequence ID" value="EGY77171.1"/>
    <property type="molecule type" value="Genomic_DNA"/>
</dbReference>
<reference evidence="2 3" key="1">
    <citation type="submission" date="2011-06" db="EMBL/GenBank/DDBJ databases">
        <authorList>
            <person name="Muzny D."/>
            <person name="Qin X."/>
            <person name="Deng J."/>
            <person name="Jiang H."/>
            <person name="Liu Y."/>
            <person name="Qu J."/>
            <person name="Song X.-Z."/>
            <person name="Zhang L."/>
            <person name="Thornton R."/>
            <person name="Coyle M."/>
            <person name="Francisco L."/>
            <person name="Jackson L."/>
            <person name="Javaid M."/>
            <person name="Korchina V."/>
            <person name="Kovar C."/>
            <person name="Mata R."/>
            <person name="Mathew T."/>
            <person name="Ngo R."/>
            <person name="Nguyen L."/>
            <person name="Nguyen N."/>
            <person name="Okwuonu G."/>
            <person name="Ongeri F."/>
            <person name="Pham C."/>
            <person name="Simmons D."/>
            <person name="Wilczek-Boney K."/>
            <person name="Hale W."/>
            <person name="Jakkamsetti A."/>
            <person name="Pham P."/>
            <person name="Ruth R."/>
            <person name="San Lucas F."/>
            <person name="Warren J."/>
            <person name="Zhang J."/>
            <person name="Zhao Z."/>
            <person name="Zhou C."/>
            <person name="Zhu D."/>
            <person name="Lee S."/>
            <person name="Bess C."/>
            <person name="Blankenburg K."/>
            <person name="Forbes L."/>
            <person name="Fu Q."/>
            <person name="Gubbala S."/>
            <person name="Hirani K."/>
            <person name="Jayaseelan J.C."/>
            <person name="Lara F."/>
            <person name="Munidasa M."/>
            <person name="Palculict T."/>
            <person name="Patil S."/>
            <person name="Pu L.-L."/>
            <person name="Saada N."/>
            <person name="Tang L."/>
            <person name="Weissenberger G."/>
            <person name="Zhu Y."/>
            <person name="Hemphill L."/>
            <person name="Shang Y."/>
            <person name="Youmans B."/>
            <person name="Ayvaz T."/>
            <person name="Ross M."/>
            <person name="Santibanez J."/>
            <person name="Aqrawi P."/>
            <person name="Gross S."/>
            <person name="Joshi V."/>
            <person name="Fowler G."/>
            <person name="Nazareth L."/>
            <person name="Reid J."/>
            <person name="Worley K."/>
            <person name="Petrosino J."/>
            <person name="Highlander S."/>
            <person name="Gibbs R."/>
        </authorList>
    </citation>
    <scope>NUCLEOTIDE SEQUENCE [LARGE SCALE GENOMIC DNA]</scope>
    <source>
        <strain evidence="2 3">ATCC 25577</strain>
    </source>
</reference>
<protein>
    <submittedName>
        <fullName evidence="2">MarR family bacterial regulatory protein</fullName>
    </submittedName>
</protein>
<dbReference type="PROSITE" id="PS51257">
    <property type="entry name" value="PROKAR_LIPOPROTEIN"/>
    <property type="match status" value="1"/>
</dbReference>
<evidence type="ECO:0000313" key="2">
    <source>
        <dbReference type="EMBL" id="EGY77171.1"/>
    </source>
</evidence>
<accession>G4D0A2</accession>
<feature type="signal peptide" evidence="1">
    <location>
        <begin position="1"/>
        <end position="25"/>
    </location>
</feature>
<dbReference type="HOGENOM" id="CLU_1720725_0_0_11"/>
<dbReference type="RefSeq" id="WP_004811770.1">
    <property type="nucleotide sequence ID" value="NZ_JH165054.1"/>
</dbReference>
<keyword evidence="1" id="KW-0732">Signal</keyword>
<sequence length="157" mass="16398">MRSARAATAALLLAAVAAMTGCSHSDEDVRPATTQASSDVSNIGMTCDSAVAHHAVKPATVSAVKGWRGTTITVCLMGSDNKSSESMEQVLSSDDDINNIIQGSAETAKDRPVTCHPQKDQWTMIIDQSGKAWRLTPLECITAPGGSATPNDEKTPA</sequence>
<evidence type="ECO:0000313" key="3">
    <source>
        <dbReference type="Proteomes" id="UP000005332"/>
    </source>
</evidence>